<feature type="non-terminal residue" evidence="2">
    <location>
        <position position="60"/>
    </location>
</feature>
<dbReference type="EMBL" id="GL435206">
    <property type="protein sequence ID" value="EFN73774.1"/>
    <property type="molecule type" value="Genomic_DNA"/>
</dbReference>
<protein>
    <submittedName>
        <fullName evidence="2">Uncharacterized protein</fullName>
    </submittedName>
</protein>
<proteinExistence type="predicted"/>
<keyword evidence="3" id="KW-1185">Reference proteome</keyword>
<evidence type="ECO:0000313" key="2">
    <source>
        <dbReference type="EMBL" id="EFN73774.1"/>
    </source>
</evidence>
<dbReference type="EMBL" id="GL439399">
    <property type="protein sequence ID" value="EFN67383.1"/>
    <property type="molecule type" value="Genomic_DNA"/>
</dbReference>
<name>E1ZYG3_CAMFO</name>
<dbReference type="PANTHER" id="PTHR46114">
    <property type="entry name" value="APPLE DOMAIN-CONTAINING PROTEIN"/>
    <property type="match status" value="1"/>
</dbReference>
<organism evidence="3">
    <name type="scientific">Camponotus floridanus</name>
    <name type="common">Florida carpenter ant</name>
    <dbReference type="NCBI Taxonomy" id="104421"/>
    <lineage>
        <taxon>Eukaryota</taxon>
        <taxon>Metazoa</taxon>
        <taxon>Ecdysozoa</taxon>
        <taxon>Arthropoda</taxon>
        <taxon>Hexapoda</taxon>
        <taxon>Insecta</taxon>
        <taxon>Pterygota</taxon>
        <taxon>Neoptera</taxon>
        <taxon>Endopterygota</taxon>
        <taxon>Hymenoptera</taxon>
        <taxon>Apocrita</taxon>
        <taxon>Aculeata</taxon>
        <taxon>Formicoidea</taxon>
        <taxon>Formicidae</taxon>
        <taxon>Formicinae</taxon>
        <taxon>Camponotus</taxon>
    </lineage>
</organism>
<reference evidence="2 3" key="1">
    <citation type="journal article" date="2010" name="Science">
        <title>Genomic comparison of the ants Camponotus floridanus and Harpegnathos saltator.</title>
        <authorList>
            <person name="Bonasio R."/>
            <person name="Zhang G."/>
            <person name="Ye C."/>
            <person name="Mutti N.S."/>
            <person name="Fang X."/>
            <person name="Qin N."/>
            <person name="Donahue G."/>
            <person name="Yang P."/>
            <person name="Li Q."/>
            <person name="Li C."/>
            <person name="Zhang P."/>
            <person name="Huang Z."/>
            <person name="Berger S.L."/>
            <person name="Reinberg D."/>
            <person name="Wang J."/>
            <person name="Liebig J."/>
        </authorList>
    </citation>
    <scope>NUCLEOTIDE SEQUENCE [LARGE SCALE GENOMIC DNA]</scope>
    <source>
        <strain evidence="3">C129</strain>
    </source>
</reference>
<gene>
    <name evidence="1" type="ORF">EAG_00427</name>
    <name evidence="2" type="ORF">EAG_04435</name>
</gene>
<dbReference type="Proteomes" id="UP000000311">
    <property type="component" value="Unassembled WGS sequence"/>
</dbReference>
<dbReference type="AlphaFoldDB" id="E1ZYG3"/>
<evidence type="ECO:0000313" key="1">
    <source>
        <dbReference type="EMBL" id="EFN67383.1"/>
    </source>
</evidence>
<dbReference type="OMA" id="DAFPENC"/>
<dbReference type="PANTHER" id="PTHR46114:SF1">
    <property type="entry name" value="ZAD DOMAIN-CONTAINING PROTEIN"/>
    <property type="match status" value="1"/>
</dbReference>
<evidence type="ECO:0000313" key="3">
    <source>
        <dbReference type="Proteomes" id="UP000000311"/>
    </source>
</evidence>
<sequence>MSYKLHFLHNHLDAFPENCGDYSEEQGERFHQDIQVMEKRYQGRWDISMVADYCWMLKRD</sequence>
<accession>E1ZYG3</accession>